<dbReference type="AlphaFoldDB" id="A0A238JL88"/>
<name>A0A238JL88_9RHOB</name>
<evidence type="ECO:0000313" key="1">
    <source>
        <dbReference type="EMBL" id="SMX31163.1"/>
    </source>
</evidence>
<sequence>MSWTQARALWPQLSASLCQRFRHLNPTAMARFRGDRAKLNLYLAQTHDLTLAEAAQALDDWLAFSIATPDLQAAA</sequence>
<dbReference type="RefSeq" id="WP_093994714.1">
    <property type="nucleotide sequence ID" value="NZ_FXYD01000001.1"/>
</dbReference>
<keyword evidence="2" id="KW-1185">Reference proteome</keyword>
<dbReference type="OrthoDB" id="7871041at2"/>
<accession>A0A238JL88</accession>
<gene>
    <name evidence="1" type="ORF">OCA8868_00222</name>
</gene>
<evidence type="ECO:0000313" key="2">
    <source>
        <dbReference type="Proteomes" id="UP000203464"/>
    </source>
</evidence>
<protein>
    <submittedName>
        <fullName evidence="1">Uncharacterized protein</fullName>
    </submittedName>
</protein>
<proteinExistence type="predicted"/>
<reference evidence="2" key="1">
    <citation type="submission" date="2017-05" db="EMBL/GenBank/DDBJ databases">
        <authorList>
            <person name="Rodrigo-Torres L."/>
            <person name="Arahal R. D."/>
            <person name="Lucena T."/>
        </authorList>
    </citation>
    <scope>NUCLEOTIDE SEQUENCE [LARGE SCALE GENOMIC DNA]</scope>
    <source>
        <strain evidence="2">CECT 8868</strain>
    </source>
</reference>
<dbReference type="Proteomes" id="UP000203464">
    <property type="component" value="Unassembled WGS sequence"/>
</dbReference>
<organism evidence="1 2">
    <name type="scientific">Octadecabacter ascidiaceicola</name>
    <dbReference type="NCBI Taxonomy" id="1655543"/>
    <lineage>
        <taxon>Bacteria</taxon>
        <taxon>Pseudomonadati</taxon>
        <taxon>Pseudomonadota</taxon>
        <taxon>Alphaproteobacteria</taxon>
        <taxon>Rhodobacterales</taxon>
        <taxon>Roseobacteraceae</taxon>
        <taxon>Octadecabacter</taxon>
    </lineage>
</organism>
<dbReference type="EMBL" id="FXYD01000001">
    <property type="protein sequence ID" value="SMX31163.1"/>
    <property type="molecule type" value="Genomic_DNA"/>
</dbReference>